<gene>
    <name evidence="1" type="ORF">BCL90_0108</name>
</gene>
<proteinExistence type="predicted"/>
<sequence>MRWEWLARMIDIWLKTYFGRTEKNITRVFEKDIKEILLSYIEARIKKELYK</sequence>
<evidence type="ECO:0000313" key="2">
    <source>
        <dbReference type="Proteomes" id="UP000273898"/>
    </source>
</evidence>
<dbReference type="EMBL" id="RCCK01000010">
    <property type="protein sequence ID" value="RLJ79415.1"/>
    <property type="molecule type" value="Genomic_DNA"/>
</dbReference>
<dbReference type="Proteomes" id="UP000273898">
    <property type="component" value="Unassembled WGS sequence"/>
</dbReference>
<protein>
    <submittedName>
        <fullName evidence="1">Uncharacterized protein</fullName>
    </submittedName>
</protein>
<dbReference type="AlphaFoldDB" id="A0A497Y8B3"/>
<accession>A0A497Y8B3</accession>
<evidence type="ECO:0000313" key="1">
    <source>
        <dbReference type="EMBL" id="RLJ79415.1"/>
    </source>
</evidence>
<name>A0A497Y8B3_9SPHI</name>
<reference evidence="1 2" key="1">
    <citation type="submission" date="2018-10" db="EMBL/GenBank/DDBJ databases">
        <title>Genomic Encyclopedia of Archaeal and Bacterial Type Strains, Phase II (KMG-II): from individual species to whole genera.</title>
        <authorList>
            <person name="Goeker M."/>
        </authorList>
    </citation>
    <scope>NUCLEOTIDE SEQUENCE [LARGE SCALE GENOMIC DNA]</scope>
    <source>
        <strain evidence="1 2">DSM 19624</strain>
    </source>
</reference>
<organism evidence="1 2">
    <name type="scientific">Pedobacter alluvionis</name>
    <dbReference type="NCBI Taxonomy" id="475253"/>
    <lineage>
        <taxon>Bacteria</taxon>
        <taxon>Pseudomonadati</taxon>
        <taxon>Bacteroidota</taxon>
        <taxon>Sphingobacteriia</taxon>
        <taxon>Sphingobacteriales</taxon>
        <taxon>Sphingobacteriaceae</taxon>
        <taxon>Pedobacter</taxon>
    </lineage>
</organism>
<comment type="caution">
    <text evidence="1">The sequence shown here is derived from an EMBL/GenBank/DDBJ whole genome shotgun (WGS) entry which is preliminary data.</text>
</comment>